<evidence type="ECO:0000256" key="1">
    <source>
        <dbReference type="ARBA" id="ARBA00004141"/>
    </source>
</evidence>
<gene>
    <name evidence="7" type="ORF">CGOC_LOCUS12237</name>
</gene>
<feature type="domain" description="Major facilitator superfamily (MFS) profile" evidence="6">
    <location>
        <begin position="13"/>
        <end position="234"/>
    </location>
</feature>
<keyword evidence="2 5" id="KW-0812">Transmembrane</keyword>
<feature type="transmembrane region" description="Helical" evidence="5">
    <location>
        <begin position="150"/>
        <end position="170"/>
    </location>
</feature>
<dbReference type="PROSITE" id="PS00217">
    <property type="entry name" value="SUGAR_TRANSPORT_2"/>
    <property type="match status" value="1"/>
</dbReference>
<evidence type="ECO:0000256" key="2">
    <source>
        <dbReference type="ARBA" id="ARBA00022692"/>
    </source>
</evidence>
<keyword evidence="4 5" id="KW-0472">Membrane</keyword>
<feature type="transmembrane region" description="Helical" evidence="5">
    <location>
        <begin position="121"/>
        <end position="138"/>
    </location>
</feature>
<comment type="subcellular location">
    <subcellularLocation>
        <location evidence="1">Membrane</location>
        <topology evidence="1">Multi-pass membrane protein</topology>
    </subcellularLocation>
</comment>
<feature type="transmembrane region" description="Helical" evidence="5">
    <location>
        <begin position="182"/>
        <end position="199"/>
    </location>
</feature>
<feature type="transmembrane region" description="Helical" evidence="5">
    <location>
        <begin position="12"/>
        <end position="32"/>
    </location>
</feature>
<proteinExistence type="predicted"/>
<dbReference type="GO" id="GO:0016020">
    <property type="term" value="C:membrane"/>
    <property type="evidence" value="ECO:0007669"/>
    <property type="project" value="UniProtKB-SubCell"/>
</dbReference>
<feature type="transmembrane region" description="Helical" evidence="5">
    <location>
        <begin position="205"/>
        <end position="224"/>
    </location>
</feature>
<dbReference type="EMBL" id="UYRV01121687">
    <property type="protein sequence ID" value="VDN32910.1"/>
    <property type="molecule type" value="Genomic_DNA"/>
</dbReference>
<dbReference type="AlphaFoldDB" id="A0A3P7N0H8"/>
<feature type="non-terminal residue" evidence="7">
    <location>
        <position position="234"/>
    </location>
</feature>
<evidence type="ECO:0000259" key="6">
    <source>
        <dbReference type="PROSITE" id="PS50850"/>
    </source>
</evidence>
<dbReference type="SUPFAM" id="SSF103473">
    <property type="entry name" value="MFS general substrate transporter"/>
    <property type="match status" value="1"/>
</dbReference>
<dbReference type="InterPro" id="IPR020846">
    <property type="entry name" value="MFS_dom"/>
</dbReference>
<evidence type="ECO:0000313" key="7">
    <source>
        <dbReference type="EMBL" id="VDN32910.1"/>
    </source>
</evidence>
<evidence type="ECO:0000256" key="4">
    <source>
        <dbReference type="ARBA" id="ARBA00023136"/>
    </source>
</evidence>
<evidence type="ECO:0000256" key="3">
    <source>
        <dbReference type="ARBA" id="ARBA00022989"/>
    </source>
</evidence>
<name>A0A3P7N0H8_CYLGO</name>
<reference evidence="7 8" key="1">
    <citation type="submission" date="2018-11" db="EMBL/GenBank/DDBJ databases">
        <authorList>
            <consortium name="Pathogen Informatics"/>
        </authorList>
    </citation>
    <scope>NUCLEOTIDE SEQUENCE [LARGE SCALE GENOMIC DNA]</scope>
</reference>
<dbReference type="Pfam" id="PF00083">
    <property type="entry name" value="Sugar_tr"/>
    <property type="match status" value="1"/>
</dbReference>
<protein>
    <recommendedName>
        <fullName evidence="6">Major facilitator superfamily (MFS) profile domain-containing protein</fullName>
    </recommendedName>
</protein>
<dbReference type="InterPro" id="IPR036259">
    <property type="entry name" value="MFS_trans_sf"/>
</dbReference>
<organism evidence="7 8">
    <name type="scientific">Cylicostephanus goldi</name>
    <name type="common">Nematode worm</name>
    <dbReference type="NCBI Taxonomy" id="71465"/>
    <lineage>
        <taxon>Eukaryota</taxon>
        <taxon>Metazoa</taxon>
        <taxon>Ecdysozoa</taxon>
        <taxon>Nematoda</taxon>
        <taxon>Chromadorea</taxon>
        <taxon>Rhabditida</taxon>
        <taxon>Rhabditina</taxon>
        <taxon>Rhabditomorpha</taxon>
        <taxon>Strongyloidea</taxon>
        <taxon>Strongylidae</taxon>
        <taxon>Cylicostephanus</taxon>
    </lineage>
</organism>
<evidence type="ECO:0000256" key="5">
    <source>
        <dbReference type="SAM" id="Phobius"/>
    </source>
</evidence>
<sequence>MSFYDVNRFHLVVLFTWLVAIFFATQMIFAIFSNYSPKWKCGDGPITRDCEVYRTCKNNLTFHEEYFQSAAVEFDWICNENTYLMSAFSQIQFFGVLFGWFKSFRTLLFGTLADTFGRKPVSIGTLTAGFLANLSAGFSPSWQILHASHFFVGFFVGGASVTLATYVTELLLPHQRMFMRGVFNWGIARIVLTLICMLFPNWRSASTVCALLLIPGILLIIFILPESPTWLHSK</sequence>
<dbReference type="PROSITE" id="PS50850">
    <property type="entry name" value="MFS"/>
    <property type="match status" value="1"/>
</dbReference>
<accession>A0A3P7N0H8</accession>
<keyword evidence="3 5" id="KW-1133">Transmembrane helix</keyword>
<dbReference type="InterPro" id="IPR005828">
    <property type="entry name" value="MFS_sugar_transport-like"/>
</dbReference>
<dbReference type="OrthoDB" id="5296287at2759"/>
<dbReference type="InterPro" id="IPR005829">
    <property type="entry name" value="Sugar_transporter_CS"/>
</dbReference>
<dbReference type="PANTHER" id="PTHR24064">
    <property type="entry name" value="SOLUTE CARRIER FAMILY 22 MEMBER"/>
    <property type="match status" value="1"/>
</dbReference>
<dbReference type="Gene3D" id="1.20.1250.20">
    <property type="entry name" value="MFS general substrate transporter like domains"/>
    <property type="match status" value="1"/>
</dbReference>
<keyword evidence="8" id="KW-1185">Reference proteome</keyword>
<dbReference type="GO" id="GO:0022857">
    <property type="term" value="F:transmembrane transporter activity"/>
    <property type="evidence" value="ECO:0007669"/>
    <property type="project" value="InterPro"/>
</dbReference>
<evidence type="ECO:0000313" key="8">
    <source>
        <dbReference type="Proteomes" id="UP000271889"/>
    </source>
</evidence>
<dbReference type="Proteomes" id="UP000271889">
    <property type="component" value="Unassembled WGS sequence"/>
</dbReference>